<proteinExistence type="predicted"/>
<keyword evidence="3" id="KW-1185">Reference proteome</keyword>
<name>A0ABQ4AEA4_9ACTN</name>
<evidence type="ECO:0000256" key="1">
    <source>
        <dbReference type="SAM" id="MobiDB-lite"/>
    </source>
</evidence>
<comment type="caution">
    <text evidence="2">The sequence shown here is derived from an EMBL/GenBank/DDBJ whole genome shotgun (WGS) entry which is preliminary data.</text>
</comment>
<organism evidence="2 3">
    <name type="scientific">Actinoplanes lobatus</name>
    <dbReference type="NCBI Taxonomy" id="113568"/>
    <lineage>
        <taxon>Bacteria</taxon>
        <taxon>Bacillati</taxon>
        <taxon>Actinomycetota</taxon>
        <taxon>Actinomycetes</taxon>
        <taxon>Micromonosporales</taxon>
        <taxon>Micromonosporaceae</taxon>
        <taxon>Actinoplanes</taxon>
    </lineage>
</organism>
<evidence type="ECO:0000313" key="2">
    <source>
        <dbReference type="EMBL" id="GIE39324.1"/>
    </source>
</evidence>
<sequence length="61" mass="6630">MAAPSPDQALDVEPQTPREKTPGCIRYPKIFQRKWVMGESTAGQRSGIKIDPMVTIAGESG</sequence>
<feature type="region of interest" description="Disordered" evidence="1">
    <location>
        <begin position="1"/>
        <end position="23"/>
    </location>
</feature>
<evidence type="ECO:0000313" key="3">
    <source>
        <dbReference type="Proteomes" id="UP000631312"/>
    </source>
</evidence>
<protein>
    <submittedName>
        <fullName evidence="2">Uncharacterized protein</fullName>
    </submittedName>
</protein>
<dbReference type="Proteomes" id="UP000631312">
    <property type="component" value="Unassembled WGS sequence"/>
</dbReference>
<accession>A0ABQ4AEA4</accession>
<gene>
    <name evidence="2" type="ORF">Alo02nite_22220</name>
</gene>
<dbReference type="EMBL" id="BOMP01000033">
    <property type="protein sequence ID" value="GIE39324.1"/>
    <property type="molecule type" value="Genomic_DNA"/>
</dbReference>
<reference evidence="2 3" key="1">
    <citation type="submission" date="2021-01" db="EMBL/GenBank/DDBJ databases">
        <title>Whole genome shotgun sequence of Actinoplanes lobatus NBRC 12513.</title>
        <authorList>
            <person name="Komaki H."/>
            <person name="Tamura T."/>
        </authorList>
    </citation>
    <scope>NUCLEOTIDE SEQUENCE [LARGE SCALE GENOMIC DNA]</scope>
    <source>
        <strain evidence="2 3">NBRC 12513</strain>
    </source>
</reference>